<reference evidence="2" key="1">
    <citation type="submission" date="2016-10" db="EMBL/GenBank/DDBJ databases">
        <title>Sequence of Gallionella enrichment culture.</title>
        <authorList>
            <person name="Poehlein A."/>
            <person name="Muehling M."/>
            <person name="Daniel R."/>
        </authorList>
    </citation>
    <scope>NUCLEOTIDE SEQUENCE</scope>
</reference>
<dbReference type="AlphaFoldDB" id="A0A1J5Q6U9"/>
<organism evidence="2">
    <name type="scientific">mine drainage metagenome</name>
    <dbReference type="NCBI Taxonomy" id="410659"/>
    <lineage>
        <taxon>unclassified sequences</taxon>
        <taxon>metagenomes</taxon>
        <taxon>ecological metagenomes</taxon>
    </lineage>
</organism>
<gene>
    <name evidence="2" type="ORF">GALL_451870</name>
</gene>
<accession>A0A1J5Q6U9</accession>
<dbReference type="EMBL" id="MLJW01002971">
    <property type="protein sequence ID" value="OIQ73179.1"/>
    <property type="molecule type" value="Genomic_DNA"/>
</dbReference>
<evidence type="ECO:0000256" key="1">
    <source>
        <dbReference type="SAM" id="Phobius"/>
    </source>
</evidence>
<name>A0A1J5Q6U9_9ZZZZ</name>
<comment type="caution">
    <text evidence="2">The sequence shown here is derived from an EMBL/GenBank/DDBJ whole genome shotgun (WGS) entry which is preliminary data.</text>
</comment>
<evidence type="ECO:0000313" key="2">
    <source>
        <dbReference type="EMBL" id="OIQ73179.1"/>
    </source>
</evidence>
<keyword evidence="1" id="KW-0812">Transmembrane</keyword>
<protein>
    <submittedName>
        <fullName evidence="2">Uncharacterized protein</fullName>
    </submittedName>
</protein>
<feature type="transmembrane region" description="Helical" evidence="1">
    <location>
        <begin position="6"/>
        <end position="29"/>
    </location>
</feature>
<sequence length="46" mass="4980">MSADTAIDITAAIMIAGGFAITAFVLHLADVDKKERQRKRAEHPQA</sequence>
<keyword evidence="1" id="KW-0472">Membrane</keyword>
<proteinExistence type="predicted"/>
<keyword evidence="1" id="KW-1133">Transmembrane helix</keyword>